<dbReference type="GO" id="GO:0005886">
    <property type="term" value="C:plasma membrane"/>
    <property type="evidence" value="ECO:0007669"/>
    <property type="project" value="UniProtKB-SubCell"/>
</dbReference>
<feature type="transmembrane region" description="Helical" evidence="5">
    <location>
        <begin position="331"/>
        <end position="353"/>
    </location>
</feature>
<evidence type="ECO:0000256" key="2">
    <source>
        <dbReference type="ARBA" id="ARBA00022692"/>
    </source>
</evidence>
<dbReference type="PANTHER" id="PTHR30614:SF41">
    <property type="entry name" value="INNER MEMBRANE AMINO-ACID ABC TRANSPORTER PERMEASE PROTEIN YHDY"/>
    <property type="match status" value="1"/>
</dbReference>
<dbReference type="EMBL" id="BKAJ01000067">
    <property type="protein sequence ID" value="GEP56575.1"/>
    <property type="molecule type" value="Genomic_DNA"/>
</dbReference>
<dbReference type="AlphaFoldDB" id="A0A512NCB8"/>
<dbReference type="Gene3D" id="1.10.3720.10">
    <property type="entry name" value="MetI-like"/>
    <property type="match status" value="1"/>
</dbReference>
<evidence type="ECO:0000259" key="6">
    <source>
        <dbReference type="PROSITE" id="PS50928"/>
    </source>
</evidence>
<keyword evidence="8" id="KW-1185">Reference proteome</keyword>
<keyword evidence="2 5" id="KW-0812">Transmembrane</keyword>
<organism evidence="7 8">
    <name type="scientific">Reyranella soli</name>
    <dbReference type="NCBI Taxonomy" id="1230389"/>
    <lineage>
        <taxon>Bacteria</taxon>
        <taxon>Pseudomonadati</taxon>
        <taxon>Pseudomonadota</taxon>
        <taxon>Alphaproteobacteria</taxon>
        <taxon>Hyphomicrobiales</taxon>
        <taxon>Reyranellaceae</taxon>
        <taxon>Reyranella</taxon>
    </lineage>
</organism>
<evidence type="ECO:0000256" key="4">
    <source>
        <dbReference type="ARBA" id="ARBA00023136"/>
    </source>
</evidence>
<dbReference type="OrthoDB" id="9771188at2"/>
<proteinExistence type="inferred from homology"/>
<dbReference type="RefSeq" id="WP_147150672.1">
    <property type="nucleotide sequence ID" value="NZ_BKAJ01000067.1"/>
</dbReference>
<feature type="transmembrane region" description="Helical" evidence="5">
    <location>
        <begin position="96"/>
        <end position="118"/>
    </location>
</feature>
<feature type="domain" description="ABC transmembrane type-1" evidence="6">
    <location>
        <begin position="156"/>
        <end position="350"/>
    </location>
</feature>
<dbReference type="Pfam" id="PF00528">
    <property type="entry name" value="BPD_transp_1"/>
    <property type="match status" value="1"/>
</dbReference>
<dbReference type="InterPro" id="IPR035906">
    <property type="entry name" value="MetI-like_sf"/>
</dbReference>
<dbReference type="SUPFAM" id="SSF161098">
    <property type="entry name" value="MetI-like"/>
    <property type="match status" value="1"/>
</dbReference>
<feature type="transmembrane region" description="Helical" evidence="5">
    <location>
        <begin position="160"/>
        <end position="180"/>
    </location>
</feature>
<comment type="caution">
    <text evidence="7">The sequence shown here is derived from an EMBL/GenBank/DDBJ whole genome shotgun (WGS) entry which is preliminary data.</text>
</comment>
<evidence type="ECO:0000313" key="7">
    <source>
        <dbReference type="EMBL" id="GEP56575.1"/>
    </source>
</evidence>
<comment type="similarity">
    <text evidence="5">Belongs to the binding-protein-dependent transport system permease family.</text>
</comment>
<sequence>MVGQTLSTHRPPPESALLRTVRALFDGWFNSLFTLVGLVALVTASVSIVEWALINAVWSATSDADCAAKGSGACWAVIRDRYRIIFFGLYPYEQQWRSAVACGIALSGICLSGLPAFWSVARLPVLWAVVTVSFVALMRGGLFGLPAVATEQWGGFTLTVYLYASTVLLGFPLAVALALLRRKRRGVAKHIAAFLVDGVRTLPSISILFIVAVLAPFVLPAWALPDKLTRLVLAFALVFACYEAEIVRAGLQTIPVGQDEAARALGLRYPGRVRFVLLPQGLKNTLPSSVNLFLSTFKETSIVSVIGFFEFTASAQAAYGNAAWANAYLEVYLFVGLVYFLCTLGLASYGLWLERAVNVERKREK</sequence>
<dbReference type="GO" id="GO:0006865">
    <property type="term" value="P:amino acid transport"/>
    <property type="evidence" value="ECO:0007669"/>
    <property type="project" value="TreeGrafter"/>
</dbReference>
<evidence type="ECO:0000256" key="1">
    <source>
        <dbReference type="ARBA" id="ARBA00004651"/>
    </source>
</evidence>
<dbReference type="InterPro" id="IPR043429">
    <property type="entry name" value="ArtM/GltK/GlnP/TcyL/YhdX-like"/>
</dbReference>
<dbReference type="GO" id="GO:0055085">
    <property type="term" value="P:transmembrane transport"/>
    <property type="evidence" value="ECO:0007669"/>
    <property type="project" value="InterPro"/>
</dbReference>
<feature type="transmembrane region" description="Helical" evidence="5">
    <location>
        <begin position="201"/>
        <end position="222"/>
    </location>
</feature>
<reference evidence="7 8" key="1">
    <citation type="submission" date="2019-07" db="EMBL/GenBank/DDBJ databases">
        <title>Whole genome shotgun sequence of Reyranella soli NBRC 108950.</title>
        <authorList>
            <person name="Hosoyama A."/>
            <person name="Uohara A."/>
            <person name="Ohji S."/>
            <person name="Ichikawa N."/>
        </authorList>
    </citation>
    <scope>NUCLEOTIDE SEQUENCE [LARGE SCALE GENOMIC DNA]</scope>
    <source>
        <strain evidence="7 8">NBRC 108950</strain>
    </source>
</reference>
<keyword evidence="5" id="KW-0813">Transport</keyword>
<gene>
    <name evidence="7" type="ORF">RSO01_37410</name>
</gene>
<feature type="transmembrane region" description="Helical" evidence="5">
    <location>
        <begin position="125"/>
        <end position="148"/>
    </location>
</feature>
<accession>A0A512NCB8</accession>
<evidence type="ECO:0000256" key="3">
    <source>
        <dbReference type="ARBA" id="ARBA00022989"/>
    </source>
</evidence>
<protein>
    <submittedName>
        <fullName evidence="7">ABC transporter permease</fullName>
    </submittedName>
</protein>
<evidence type="ECO:0000256" key="5">
    <source>
        <dbReference type="RuleBase" id="RU363032"/>
    </source>
</evidence>
<dbReference type="Proteomes" id="UP000321058">
    <property type="component" value="Unassembled WGS sequence"/>
</dbReference>
<evidence type="ECO:0000313" key="8">
    <source>
        <dbReference type="Proteomes" id="UP000321058"/>
    </source>
</evidence>
<keyword evidence="3 5" id="KW-1133">Transmembrane helix</keyword>
<dbReference type="PANTHER" id="PTHR30614">
    <property type="entry name" value="MEMBRANE COMPONENT OF AMINO ACID ABC TRANSPORTER"/>
    <property type="match status" value="1"/>
</dbReference>
<dbReference type="InterPro" id="IPR000515">
    <property type="entry name" value="MetI-like"/>
</dbReference>
<name>A0A512NCB8_9HYPH</name>
<feature type="transmembrane region" description="Helical" evidence="5">
    <location>
        <begin position="32"/>
        <end position="54"/>
    </location>
</feature>
<dbReference type="CDD" id="cd06261">
    <property type="entry name" value="TM_PBP2"/>
    <property type="match status" value="1"/>
</dbReference>
<keyword evidence="4 5" id="KW-0472">Membrane</keyword>
<comment type="subcellular location">
    <subcellularLocation>
        <location evidence="1 5">Cell membrane</location>
        <topology evidence="1 5">Multi-pass membrane protein</topology>
    </subcellularLocation>
</comment>
<dbReference type="PROSITE" id="PS50928">
    <property type="entry name" value="ABC_TM1"/>
    <property type="match status" value="1"/>
</dbReference>